<dbReference type="OrthoDB" id="9778912at2"/>
<dbReference type="Proteomes" id="UP000256780">
    <property type="component" value="Chromosome CBM2587_a"/>
</dbReference>
<accession>A0A375BV79</accession>
<dbReference type="EMBL" id="OFSQ01000024">
    <property type="protein sequence ID" value="SOY55031.1"/>
    <property type="molecule type" value="Genomic_DNA"/>
</dbReference>
<proteinExistence type="predicted"/>
<dbReference type="AlphaFoldDB" id="A0A375BV79"/>
<sequence length="63" mass="6943">MLVHSRLDDVLLTQAFTGLDANMLRPSIMAAGPDPQTLQGMVSPERARELFSEHGREAHGLEK</sequence>
<reference evidence="1" key="1">
    <citation type="submission" date="2018-01" db="EMBL/GenBank/DDBJ databases">
        <authorList>
            <person name="Clerissi C."/>
        </authorList>
    </citation>
    <scope>NUCLEOTIDE SEQUENCE</scope>
    <source>
        <strain evidence="1">Cupriavidus sp. LMG 19464</strain>
    </source>
</reference>
<protein>
    <submittedName>
        <fullName evidence="1">Uncharacterized protein</fullName>
    </submittedName>
</protein>
<evidence type="ECO:0000313" key="1">
    <source>
        <dbReference type="EMBL" id="SOY55031.1"/>
    </source>
</evidence>
<gene>
    <name evidence="1" type="ORF">CBM2587_A50014</name>
</gene>
<dbReference type="RefSeq" id="WP_116355831.1">
    <property type="nucleotide sequence ID" value="NZ_JABTYD010000057.1"/>
</dbReference>
<organism evidence="1">
    <name type="scientific">Cupriavidus taiwanensis</name>
    <dbReference type="NCBI Taxonomy" id="164546"/>
    <lineage>
        <taxon>Bacteria</taxon>
        <taxon>Pseudomonadati</taxon>
        <taxon>Pseudomonadota</taxon>
        <taxon>Betaproteobacteria</taxon>
        <taxon>Burkholderiales</taxon>
        <taxon>Burkholderiaceae</taxon>
        <taxon>Cupriavidus</taxon>
    </lineage>
</organism>
<comment type="caution">
    <text evidence="1">The sequence shown here is derived from an EMBL/GenBank/DDBJ whole genome shotgun (WGS) entry which is preliminary data.</text>
</comment>
<name>A0A375BV79_9BURK</name>